<name>A0A914Q7F9_9BILA</name>
<protein>
    <submittedName>
        <fullName evidence="2">Uncharacterized protein</fullName>
    </submittedName>
</protein>
<evidence type="ECO:0000313" key="2">
    <source>
        <dbReference type="WBParaSite" id="PDA_v2.g27435.t1"/>
    </source>
</evidence>
<organism evidence="1 2">
    <name type="scientific">Panagrolaimus davidi</name>
    <dbReference type="NCBI Taxonomy" id="227884"/>
    <lineage>
        <taxon>Eukaryota</taxon>
        <taxon>Metazoa</taxon>
        <taxon>Ecdysozoa</taxon>
        <taxon>Nematoda</taxon>
        <taxon>Chromadorea</taxon>
        <taxon>Rhabditida</taxon>
        <taxon>Tylenchina</taxon>
        <taxon>Panagrolaimomorpha</taxon>
        <taxon>Panagrolaimoidea</taxon>
        <taxon>Panagrolaimidae</taxon>
        <taxon>Panagrolaimus</taxon>
    </lineage>
</organism>
<sequence>MQISNNQFLICWQSDPPSIGGNYNIEVLNSTDEAVIDNFETNSQCHLFKSPITEYPINLKVYISENREETEERKSTVIEMKDKLEINVTFEKRDGNERYTAAVL</sequence>
<dbReference type="Proteomes" id="UP000887578">
    <property type="component" value="Unplaced"/>
</dbReference>
<keyword evidence="1" id="KW-1185">Reference proteome</keyword>
<dbReference type="AlphaFoldDB" id="A0A914Q7F9"/>
<proteinExistence type="predicted"/>
<dbReference type="WBParaSite" id="PDA_v2.g27435.t1">
    <property type="protein sequence ID" value="PDA_v2.g27435.t1"/>
    <property type="gene ID" value="PDA_v2.g27435"/>
</dbReference>
<evidence type="ECO:0000313" key="1">
    <source>
        <dbReference type="Proteomes" id="UP000887578"/>
    </source>
</evidence>
<accession>A0A914Q7F9</accession>
<reference evidence="2" key="1">
    <citation type="submission" date="2022-11" db="UniProtKB">
        <authorList>
            <consortium name="WormBaseParasite"/>
        </authorList>
    </citation>
    <scope>IDENTIFICATION</scope>
</reference>